<evidence type="ECO:0000313" key="1">
    <source>
        <dbReference type="EnsemblPlants" id="OPUNC04G01380.1"/>
    </source>
</evidence>
<dbReference type="Gramene" id="OPUNC04G01380.1">
    <property type="protein sequence ID" value="OPUNC04G01380.1"/>
    <property type="gene ID" value="OPUNC04G01380"/>
</dbReference>
<dbReference type="Proteomes" id="UP000026962">
    <property type="component" value="Chromosome 4"/>
</dbReference>
<accession>A0A0E0KMD9</accession>
<keyword evidence="2" id="KW-1185">Reference proteome</keyword>
<dbReference type="HOGENOM" id="CLU_3351881_0_0_1"/>
<reference evidence="1" key="2">
    <citation type="submission" date="2018-05" db="EMBL/GenBank/DDBJ databases">
        <title>OpunRS2 (Oryza punctata Reference Sequence Version 2).</title>
        <authorList>
            <person name="Zhang J."/>
            <person name="Kudrna D."/>
            <person name="Lee S."/>
            <person name="Talag J."/>
            <person name="Welchert J."/>
            <person name="Wing R.A."/>
        </authorList>
    </citation>
    <scope>NUCLEOTIDE SEQUENCE [LARGE SCALE GENOMIC DNA]</scope>
</reference>
<sequence>MYSEDDSMGDIKFYILNFFEIEKKYMSHFLPVAPQGT</sequence>
<evidence type="ECO:0000313" key="2">
    <source>
        <dbReference type="Proteomes" id="UP000026962"/>
    </source>
</evidence>
<reference evidence="1" key="1">
    <citation type="submission" date="2015-04" db="UniProtKB">
        <authorList>
            <consortium name="EnsemblPlants"/>
        </authorList>
    </citation>
    <scope>IDENTIFICATION</scope>
</reference>
<dbReference type="EnsemblPlants" id="OPUNC04G01380.1">
    <property type="protein sequence ID" value="OPUNC04G01380.1"/>
    <property type="gene ID" value="OPUNC04G01380"/>
</dbReference>
<name>A0A0E0KMD9_ORYPU</name>
<proteinExistence type="predicted"/>
<protein>
    <submittedName>
        <fullName evidence="1">Uncharacterized protein</fullName>
    </submittedName>
</protein>
<organism evidence="1">
    <name type="scientific">Oryza punctata</name>
    <name type="common">Red rice</name>
    <dbReference type="NCBI Taxonomy" id="4537"/>
    <lineage>
        <taxon>Eukaryota</taxon>
        <taxon>Viridiplantae</taxon>
        <taxon>Streptophyta</taxon>
        <taxon>Embryophyta</taxon>
        <taxon>Tracheophyta</taxon>
        <taxon>Spermatophyta</taxon>
        <taxon>Magnoliopsida</taxon>
        <taxon>Liliopsida</taxon>
        <taxon>Poales</taxon>
        <taxon>Poaceae</taxon>
        <taxon>BOP clade</taxon>
        <taxon>Oryzoideae</taxon>
        <taxon>Oryzeae</taxon>
        <taxon>Oryzinae</taxon>
        <taxon>Oryza</taxon>
    </lineage>
</organism>
<dbReference type="AlphaFoldDB" id="A0A0E0KMD9"/>